<dbReference type="EMBL" id="CAJNRF010013911">
    <property type="protein sequence ID" value="CAF2152919.1"/>
    <property type="molecule type" value="Genomic_DNA"/>
</dbReference>
<sequence length="164" mass="19235">MTSSSTNGKSTTAEVIVTEYQAERNNGYNRKILEDDYVYIPYRYYQPLVQSGLMEQFIHIILNVNEKLFNSKRSRYNNGDDDDDECDRKYRRILEGINLPISHNLVKSGLMEHLIHIILNVNEKLFNSKRSRYNNGDDDESDRKYRRILEEINLPVSILSTPPT</sequence>
<dbReference type="EMBL" id="CAJOBG010048039">
    <property type="protein sequence ID" value="CAF4463837.1"/>
    <property type="molecule type" value="Genomic_DNA"/>
</dbReference>
<gene>
    <name evidence="2" type="ORF">OVN521_LOCUS38608</name>
    <name evidence="1" type="ORF">WKI299_LOCUS30672</name>
</gene>
<keyword evidence="4" id="KW-1185">Reference proteome</keyword>
<dbReference type="Proteomes" id="UP000663866">
    <property type="component" value="Unassembled WGS sequence"/>
</dbReference>
<dbReference type="AlphaFoldDB" id="A0A816Y660"/>
<name>A0A816Y660_9BILA</name>
<comment type="caution">
    <text evidence="1">The sequence shown here is derived from an EMBL/GenBank/DDBJ whole genome shotgun (WGS) entry which is preliminary data.</text>
</comment>
<dbReference type="Proteomes" id="UP000663856">
    <property type="component" value="Unassembled WGS sequence"/>
</dbReference>
<accession>A0A816Y660</accession>
<evidence type="ECO:0000313" key="2">
    <source>
        <dbReference type="EMBL" id="CAF4463837.1"/>
    </source>
</evidence>
<evidence type="ECO:0000313" key="3">
    <source>
        <dbReference type="Proteomes" id="UP000663856"/>
    </source>
</evidence>
<reference evidence="1" key="1">
    <citation type="submission" date="2021-02" db="EMBL/GenBank/DDBJ databases">
        <authorList>
            <person name="Nowell W R."/>
        </authorList>
    </citation>
    <scope>NUCLEOTIDE SEQUENCE</scope>
</reference>
<organism evidence="1 3">
    <name type="scientific">Rotaria magnacalcarata</name>
    <dbReference type="NCBI Taxonomy" id="392030"/>
    <lineage>
        <taxon>Eukaryota</taxon>
        <taxon>Metazoa</taxon>
        <taxon>Spiralia</taxon>
        <taxon>Gnathifera</taxon>
        <taxon>Rotifera</taxon>
        <taxon>Eurotatoria</taxon>
        <taxon>Bdelloidea</taxon>
        <taxon>Philodinida</taxon>
        <taxon>Philodinidae</taxon>
        <taxon>Rotaria</taxon>
    </lineage>
</organism>
<protein>
    <submittedName>
        <fullName evidence="1">Uncharacterized protein</fullName>
    </submittedName>
</protein>
<evidence type="ECO:0000313" key="4">
    <source>
        <dbReference type="Proteomes" id="UP000663866"/>
    </source>
</evidence>
<evidence type="ECO:0000313" key="1">
    <source>
        <dbReference type="EMBL" id="CAF2152919.1"/>
    </source>
</evidence>
<proteinExistence type="predicted"/>